<dbReference type="InterPro" id="IPR003838">
    <property type="entry name" value="ABC3_permease_C"/>
</dbReference>
<reference evidence="8 9" key="1">
    <citation type="submission" date="2016-11" db="EMBL/GenBank/DDBJ databases">
        <title>Sphingorhabdus sp. LPB0140, isolated from marine environment.</title>
        <authorList>
            <person name="Kim E."/>
            <person name="Yi H."/>
        </authorList>
    </citation>
    <scope>NUCLEOTIDE SEQUENCE [LARGE SCALE GENOMIC DNA]</scope>
    <source>
        <strain evidence="8 9">LPB0140</strain>
    </source>
</reference>
<keyword evidence="3 6" id="KW-0812">Transmembrane</keyword>
<evidence type="ECO:0000256" key="3">
    <source>
        <dbReference type="ARBA" id="ARBA00022692"/>
    </source>
</evidence>
<dbReference type="Pfam" id="PF02687">
    <property type="entry name" value="FtsX"/>
    <property type="match status" value="1"/>
</dbReference>
<gene>
    <name evidence="8" type="ORF">LPB140_00120</name>
</gene>
<dbReference type="AlphaFoldDB" id="A0A1L3J8Q1"/>
<evidence type="ECO:0000259" key="7">
    <source>
        <dbReference type="Pfam" id="PF02687"/>
    </source>
</evidence>
<dbReference type="PANTHER" id="PTHR47755:SF1">
    <property type="entry name" value="CELL DIVISION PROTEIN FTSX"/>
    <property type="match status" value="1"/>
</dbReference>
<comment type="subcellular location">
    <subcellularLocation>
        <location evidence="1">Cell membrane</location>
        <topology evidence="1">Multi-pass membrane protein</topology>
    </subcellularLocation>
</comment>
<evidence type="ECO:0000256" key="1">
    <source>
        <dbReference type="ARBA" id="ARBA00004651"/>
    </source>
</evidence>
<dbReference type="GO" id="GO:0032153">
    <property type="term" value="C:cell division site"/>
    <property type="evidence" value="ECO:0007669"/>
    <property type="project" value="TreeGrafter"/>
</dbReference>
<feature type="transmembrane region" description="Helical" evidence="6">
    <location>
        <begin position="266"/>
        <end position="286"/>
    </location>
</feature>
<dbReference type="InterPro" id="IPR004513">
    <property type="entry name" value="FtsX"/>
</dbReference>
<accession>A0A1L3J8Q1</accession>
<dbReference type="OrthoDB" id="8478373at2"/>
<sequence>MMNFWNIPAHHRNLIPEGRFNGPMPWVIAIMMFLATLAIGSALALGNLAMESRAKISKQISIQILESNEQLRAQQAEQILNILKKRSDIVTAAIVPAQDVEEVVAPWLGDSLTGSELYLPTLIEAETYEDFNQIELNQLKSQLRDAAPQMSLESQAEWLKPLFTFTQSMTLLAIFLVFLLAAATSATIALTVRSALNTHWATIEIMHQMGSSDQQIARLFQRRIALDALLGSVVGVIFGAVIIIIFDWQFSKMAVGIFSQSQFPLYGWLIIALVPLLAMFLSWLMARFTARRALRKML</sequence>
<keyword evidence="2" id="KW-1003">Cell membrane</keyword>
<dbReference type="RefSeq" id="WP_072558154.1">
    <property type="nucleotide sequence ID" value="NZ_CP018154.1"/>
</dbReference>
<keyword evidence="4 6" id="KW-1133">Transmembrane helix</keyword>
<dbReference type="GO" id="GO:0051301">
    <property type="term" value="P:cell division"/>
    <property type="evidence" value="ECO:0007669"/>
    <property type="project" value="InterPro"/>
</dbReference>
<dbReference type="STRING" id="1913578.LPB140_00120"/>
<dbReference type="KEGG" id="sphl:LPB140_00120"/>
<proteinExistence type="predicted"/>
<keyword evidence="9" id="KW-1185">Reference proteome</keyword>
<feature type="domain" description="ABC3 transporter permease C-terminal" evidence="7">
    <location>
        <begin position="174"/>
        <end position="291"/>
    </location>
</feature>
<dbReference type="PANTHER" id="PTHR47755">
    <property type="entry name" value="CELL DIVISION PROTEIN FTSX"/>
    <property type="match status" value="1"/>
</dbReference>
<protein>
    <recommendedName>
        <fullName evidence="7">ABC3 transporter permease C-terminal domain-containing protein</fullName>
    </recommendedName>
</protein>
<evidence type="ECO:0000256" key="4">
    <source>
        <dbReference type="ARBA" id="ARBA00022989"/>
    </source>
</evidence>
<dbReference type="Proteomes" id="UP000242561">
    <property type="component" value="Chromosome"/>
</dbReference>
<evidence type="ECO:0000256" key="5">
    <source>
        <dbReference type="ARBA" id="ARBA00023136"/>
    </source>
</evidence>
<evidence type="ECO:0000256" key="6">
    <source>
        <dbReference type="SAM" id="Phobius"/>
    </source>
</evidence>
<evidence type="ECO:0000256" key="2">
    <source>
        <dbReference type="ARBA" id="ARBA00022475"/>
    </source>
</evidence>
<evidence type="ECO:0000313" key="9">
    <source>
        <dbReference type="Proteomes" id="UP000242561"/>
    </source>
</evidence>
<name>A0A1L3J8Q1_9SPHN</name>
<dbReference type="EMBL" id="CP018154">
    <property type="protein sequence ID" value="APG61507.1"/>
    <property type="molecule type" value="Genomic_DNA"/>
</dbReference>
<feature type="transmembrane region" description="Helical" evidence="6">
    <location>
        <begin position="26"/>
        <end position="49"/>
    </location>
</feature>
<keyword evidence="5 6" id="KW-0472">Membrane</keyword>
<dbReference type="GO" id="GO:0005886">
    <property type="term" value="C:plasma membrane"/>
    <property type="evidence" value="ECO:0007669"/>
    <property type="project" value="UniProtKB-SubCell"/>
</dbReference>
<organism evidence="8 9">
    <name type="scientific">Sphingorhabdus lutea</name>
    <dbReference type="NCBI Taxonomy" id="1913578"/>
    <lineage>
        <taxon>Bacteria</taxon>
        <taxon>Pseudomonadati</taxon>
        <taxon>Pseudomonadota</taxon>
        <taxon>Alphaproteobacteria</taxon>
        <taxon>Sphingomonadales</taxon>
        <taxon>Sphingomonadaceae</taxon>
        <taxon>Sphingorhabdus</taxon>
    </lineage>
</organism>
<evidence type="ECO:0000313" key="8">
    <source>
        <dbReference type="EMBL" id="APG61507.1"/>
    </source>
</evidence>
<feature type="transmembrane region" description="Helical" evidence="6">
    <location>
        <begin position="224"/>
        <end position="246"/>
    </location>
</feature>